<evidence type="ECO:0000259" key="7">
    <source>
        <dbReference type="Pfam" id="PF25967"/>
    </source>
</evidence>
<dbReference type="EMBL" id="CP134853">
    <property type="protein sequence ID" value="WNL26886.1"/>
    <property type="molecule type" value="Genomic_DNA"/>
</dbReference>
<comment type="similarity">
    <text evidence="2">Belongs to the membrane fusion protein (MFP) (TC 8.A.1) family.</text>
</comment>
<dbReference type="InterPro" id="IPR058627">
    <property type="entry name" value="MdtA-like_C"/>
</dbReference>
<dbReference type="Pfam" id="PF25917">
    <property type="entry name" value="BSH_RND"/>
    <property type="match status" value="1"/>
</dbReference>
<dbReference type="InterPro" id="IPR058625">
    <property type="entry name" value="MdtA-like_BSH"/>
</dbReference>
<dbReference type="InterPro" id="IPR058624">
    <property type="entry name" value="MdtA-like_HH"/>
</dbReference>
<evidence type="ECO:0000259" key="6">
    <source>
        <dbReference type="Pfam" id="PF25944"/>
    </source>
</evidence>
<dbReference type="Gene3D" id="2.40.30.170">
    <property type="match status" value="1"/>
</dbReference>
<reference evidence="10" key="1">
    <citation type="submission" date="2023-09" db="EMBL/GenBank/DDBJ databases">
        <title>Arcobacter tbilisiensis sp. nov. isolated from chicken meat in Tbilisi, Georgia.</title>
        <authorList>
            <person name="Matthias R."/>
            <person name="Zautner A.E."/>
        </authorList>
    </citation>
    <scope>NUCLEOTIDE SEQUENCE</scope>
    <source>
        <strain evidence="10">LEO 101</strain>
        <strain evidence="8">LEO 49</strain>
        <strain evidence="11">LEO 50</strain>
        <strain evidence="9">LEO 53</strain>
    </source>
</reference>
<evidence type="ECO:0000259" key="5">
    <source>
        <dbReference type="Pfam" id="PF25917"/>
    </source>
</evidence>
<keyword evidence="3" id="KW-0175">Coiled coil</keyword>
<evidence type="ECO:0000313" key="11">
    <source>
        <dbReference type="EMBL" id="WNP40561.1"/>
    </source>
</evidence>
<evidence type="ECO:0000313" key="8">
    <source>
        <dbReference type="EMBL" id="WNL26886.1"/>
    </source>
</evidence>
<dbReference type="InterPro" id="IPR058626">
    <property type="entry name" value="MdtA-like_b-barrel"/>
</dbReference>
<dbReference type="Gene3D" id="2.40.50.100">
    <property type="match status" value="1"/>
</dbReference>
<name>A0AA96L5D8_9BACT</name>
<evidence type="ECO:0000259" key="4">
    <source>
        <dbReference type="Pfam" id="PF25876"/>
    </source>
</evidence>
<organism evidence="10">
    <name type="scientific">Arcobacter sp. AZ-2023</name>
    <dbReference type="NCBI Taxonomy" id="3074453"/>
    <lineage>
        <taxon>Bacteria</taxon>
        <taxon>Pseudomonadati</taxon>
        <taxon>Campylobacterota</taxon>
        <taxon>Epsilonproteobacteria</taxon>
        <taxon>Campylobacterales</taxon>
        <taxon>Arcobacteraceae</taxon>
        <taxon>Arcobacter</taxon>
    </lineage>
</organism>
<dbReference type="EMBL" id="CP134855">
    <property type="protein sequence ID" value="WNL32319.1"/>
    <property type="molecule type" value="Genomic_DNA"/>
</dbReference>
<dbReference type="SUPFAM" id="SSF111369">
    <property type="entry name" value="HlyD-like secretion proteins"/>
    <property type="match status" value="1"/>
</dbReference>
<accession>A0AA96L5D8</accession>
<evidence type="ECO:0000256" key="1">
    <source>
        <dbReference type="ARBA" id="ARBA00004196"/>
    </source>
</evidence>
<proteinExistence type="inferred from homology"/>
<evidence type="ECO:0000256" key="3">
    <source>
        <dbReference type="SAM" id="Coils"/>
    </source>
</evidence>
<dbReference type="AlphaFoldDB" id="A0AA96L5D8"/>
<comment type="subcellular location">
    <subcellularLocation>
        <location evidence="1">Cell envelope</location>
    </subcellularLocation>
</comment>
<dbReference type="PANTHER" id="PTHR30158:SF3">
    <property type="entry name" value="MULTIDRUG EFFLUX PUMP SUBUNIT ACRA-RELATED"/>
    <property type="match status" value="1"/>
</dbReference>
<dbReference type="NCBIfam" id="TIGR01730">
    <property type="entry name" value="RND_mfp"/>
    <property type="match status" value="1"/>
</dbReference>
<dbReference type="PROSITE" id="PS51257">
    <property type="entry name" value="PROKAR_LIPOPROTEIN"/>
    <property type="match status" value="1"/>
</dbReference>
<dbReference type="PANTHER" id="PTHR30158">
    <property type="entry name" value="ACRA/E-RELATED COMPONENT OF DRUG EFFLUX TRANSPORTER"/>
    <property type="match status" value="1"/>
</dbReference>
<dbReference type="InterPro" id="IPR006143">
    <property type="entry name" value="RND_pump_MFP"/>
</dbReference>
<dbReference type="Pfam" id="PF25876">
    <property type="entry name" value="HH_MFP_RND"/>
    <property type="match status" value="1"/>
</dbReference>
<evidence type="ECO:0000313" key="9">
    <source>
        <dbReference type="EMBL" id="WNL32319.1"/>
    </source>
</evidence>
<dbReference type="EMBL" id="CP135131">
    <property type="protein sequence ID" value="WNP40561.1"/>
    <property type="molecule type" value="Genomic_DNA"/>
</dbReference>
<dbReference type="Gene3D" id="2.40.420.20">
    <property type="match status" value="1"/>
</dbReference>
<dbReference type="EMBL" id="CP135130">
    <property type="protein sequence ID" value="WNP38469.1"/>
    <property type="molecule type" value="Genomic_DNA"/>
</dbReference>
<dbReference type="GO" id="GO:0022857">
    <property type="term" value="F:transmembrane transporter activity"/>
    <property type="evidence" value="ECO:0007669"/>
    <property type="project" value="InterPro"/>
</dbReference>
<feature type="domain" description="Multidrug resistance protein MdtA-like barrel-sandwich hybrid" evidence="5">
    <location>
        <begin position="65"/>
        <end position="204"/>
    </location>
</feature>
<feature type="domain" description="Multidrug resistance protein MdtA-like C-terminal permuted SH3" evidence="7">
    <location>
        <begin position="300"/>
        <end position="358"/>
    </location>
</feature>
<evidence type="ECO:0000256" key="2">
    <source>
        <dbReference type="ARBA" id="ARBA00009477"/>
    </source>
</evidence>
<feature type="domain" description="Multidrug resistance protein MdtA-like beta-barrel" evidence="6">
    <location>
        <begin position="210"/>
        <end position="291"/>
    </location>
</feature>
<dbReference type="GO" id="GO:0030313">
    <property type="term" value="C:cell envelope"/>
    <property type="evidence" value="ECO:0007669"/>
    <property type="project" value="UniProtKB-SubCell"/>
</dbReference>
<dbReference type="Pfam" id="PF25967">
    <property type="entry name" value="RND-MFP_C"/>
    <property type="match status" value="1"/>
</dbReference>
<protein>
    <submittedName>
        <fullName evidence="10">Efflux RND transporter periplasmic adaptor subunit</fullName>
    </submittedName>
</protein>
<evidence type="ECO:0000313" key="10">
    <source>
        <dbReference type="EMBL" id="WNP38469.1"/>
    </source>
</evidence>
<dbReference type="Pfam" id="PF25944">
    <property type="entry name" value="Beta-barrel_RND"/>
    <property type="match status" value="1"/>
</dbReference>
<feature type="coiled-coil region" evidence="3">
    <location>
        <begin position="111"/>
        <end position="176"/>
    </location>
</feature>
<feature type="domain" description="Multidrug resistance protein MdtA-like alpha-helical hairpin" evidence="4">
    <location>
        <begin position="104"/>
        <end position="171"/>
    </location>
</feature>
<dbReference type="GO" id="GO:0005886">
    <property type="term" value="C:plasma membrane"/>
    <property type="evidence" value="ECO:0007669"/>
    <property type="project" value="TreeGrafter"/>
</dbReference>
<dbReference type="GO" id="GO:0046677">
    <property type="term" value="P:response to antibiotic"/>
    <property type="evidence" value="ECO:0007669"/>
    <property type="project" value="TreeGrafter"/>
</dbReference>
<sequence>MQSIKTIKTIFLLFFITLFLSSCEKKNDGNQKAQNPIEVGYINPKKEPINLEIELIGKVKARELALVRPQVSGIIEKQLFKEGSFVKQGDILYKIDSATYKATLNQSLALLNSAKASLISAEAKSKRAEELLKFDGISKQEADEIKASYLQAKALVEQRAAELENAKIDLNRCEIKAPISGYIGISNVTVGALVNANQSEELVNIRDTQTVFVDLSQSYNEILNLKSIGDLEDDIEVSLKFDNGFEYPIKGKLEARELSVDESSQTVTLRAVFNNPNNLLLSGMMTKAILKSKKSIDGFLIPQQAVLRDQKANPIVTLVTPENKTITKIVKIERSVGNKWLILDGLEESDKIVVEGLNKINSRSVVSLKDLNSQYKD</sequence>
<dbReference type="Gene3D" id="1.10.287.470">
    <property type="entry name" value="Helix hairpin bin"/>
    <property type="match status" value="1"/>
</dbReference>
<gene>
    <name evidence="10" type="ORF">RJG58_01925</name>
    <name evidence="11" type="ORF">RMP69_01925</name>
    <name evidence="8" type="ORF">RMQ65_06170</name>
    <name evidence="9" type="ORF">RMQ67_01925</name>
</gene>